<dbReference type="InterPro" id="IPR036893">
    <property type="entry name" value="SBP_sf"/>
</dbReference>
<feature type="compositionally biased region" description="Polar residues" evidence="4">
    <location>
        <begin position="1652"/>
        <end position="1670"/>
    </location>
</feature>
<dbReference type="Proteomes" id="UP000747110">
    <property type="component" value="Unassembled WGS sequence"/>
</dbReference>
<name>A0A8J4G5N8_9CHLO</name>
<proteinExistence type="predicted"/>
<evidence type="ECO:0000313" key="8">
    <source>
        <dbReference type="Proteomes" id="UP000722791"/>
    </source>
</evidence>
<protein>
    <recommendedName>
        <fullName evidence="5">SBP-type domain-containing protein</fullName>
    </recommendedName>
</protein>
<evidence type="ECO:0000313" key="9">
    <source>
        <dbReference type="Proteomes" id="UP000747110"/>
    </source>
</evidence>
<evidence type="ECO:0000256" key="4">
    <source>
        <dbReference type="SAM" id="MobiDB-lite"/>
    </source>
</evidence>
<feature type="compositionally biased region" description="Basic and acidic residues" evidence="4">
    <location>
        <begin position="645"/>
        <end position="655"/>
    </location>
</feature>
<reference evidence="7" key="1">
    <citation type="journal article" date="2021" name="Proc. Natl. Acad. Sci. U.S.A.">
        <title>Three genomes in the algal genus Volvox reveal the fate of a haploid sex-determining region after a transition to homothallism.</title>
        <authorList>
            <person name="Yamamoto K."/>
            <person name="Hamaji T."/>
            <person name="Kawai-Toyooka H."/>
            <person name="Matsuzaki R."/>
            <person name="Takahashi F."/>
            <person name="Nishimura Y."/>
            <person name="Kawachi M."/>
            <person name="Noguchi H."/>
            <person name="Minakuchi Y."/>
            <person name="Umen J.G."/>
            <person name="Toyoda A."/>
            <person name="Nozaki H."/>
        </authorList>
    </citation>
    <scope>NUCLEOTIDE SEQUENCE</scope>
    <source>
        <strain evidence="7">NIES-3785</strain>
        <strain evidence="6">NIES-3786</strain>
    </source>
</reference>
<dbReference type="Proteomes" id="UP000722791">
    <property type="component" value="Unassembled WGS sequence"/>
</dbReference>
<dbReference type="GO" id="GO:0008270">
    <property type="term" value="F:zinc ion binding"/>
    <property type="evidence" value="ECO:0007669"/>
    <property type="project" value="UniProtKB-KW"/>
</dbReference>
<feature type="region of interest" description="Disordered" evidence="4">
    <location>
        <begin position="696"/>
        <end position="724"/>
    </location>
</feature>
<dbReference type="OrthoDB" id="549530at2759"/>
<evidence type="ECO:0000256" key="1">
    <source>
        <dbReference type="ARBA" id="ARBA00022723"/>
    </source>
</evidence>
<feature type="region of interest" description="Disordered" evidence="4">
    <location>
        <begin position="512"/>
        <end position="533"/>
    </location>
</feature>
<dbReference type="Gene3D" id="4.10.1100.10">
    <property type="entry name" value="Transcription factor, SBP-box domain"/>
    <property type="match status" value="1"/>
</dbReference>
<evidence type="ECO:0000313" key="6">
    <source>
        <dbReference type="EMBL" id="GIL75825.1"/>
    </source>
</evidence>
<feature type="compositionally biased region" description="Polar residues" evidence="4">
    <location>
        <begin position="696"/>
        <end position="712"/>
    </location>
</feature>
<feature type="compositionally biased region" description="Basic and acidic residues" evidence="4">
    <location>
        <begin position="178"/>
        <end position="189"/>
    </location>
</feature>
<evidence type="ECO:0000256" key="2">
    <source>
        <dbReference type="ARBA" id="ARBA00022771"/>
    </source>
</evidence>
<feature type="compositionally biased region" description="Basic and acidic residues" evidence="4">
    <location>
        <begin position="1671"/>
        <end position="1680"/>
    </location>
</feature>
<keyword evidence="3" id="KW-0862">Zinc</keyword>
<feature type="region of interest" description="Disordered" evidence="4">
    <location>
        <begin position="612"/>
        <end position="655"/>
    </location>
</feature>
<comment type="caution">
    <text evidence="7">The sequence shown here is derived from an EMBL/GenBank/DDBJ whole genome shotgun (WGS) entry which is preliminary data.</text>
</comment>
<feature type="compositionally biased region" description="Pro residues" evidence="4">
    <location>
        <begin position="1697"/>
        <end position="1706"/>
    </location>
</feature>
<dbReference type="EMBL" id="BNCP01000008">
    <property type="protein sequence ID" value="GIL75825.1"/>
    <property type="molecule type" value="Genomic_DNA"/>
</dbReference>
<feature type="region of interest" description="Disordered" evidence="4">
    <location>
        <begin position="1329"/>
        <end position="1363"/>
    </location>
</feature>
<feature type="compositionally biased region" description="Low complexity" evidence="4">
    <location>
        <begin position="625"/>
        <end position="636"/>
    </location>
</feature>
<dbReference type="InterPro" id="IPR004333">
    <property type="entry name" value="SBP_dom"/>
</dbReference>
<feature type="region of interest" description="Disordered" evidence="4">
    <location>
        <begin position="838"/>
        <end position="869"/>
    </location>
</feature>
<keyword evidence="9" id="KW-1185">Reference proteome</keyword>
<dbReference type="Pfam" id="PF03110">
    <property type="entry name" value="SBP"/>
    <property type="match status" value="1"/>
</dbReference>
<dbReference type="PROSITE" id="PS51141">
    <property type="entry name" value="ZF_SBP"/>
    <property type="match status" value="1"/>
</dbReference>
<feature type="region of interest" description="Disordered" evidence="4">
    <location>
        <begin position="171"/>
        <end position="241"/>
    </location>
</feature>
<dbReference type="PANTHER" id="PTHR31251:SF169">
    <property type="entry name" value="SQUAMOSA PROMOTER-BINDING-LIKE PROTEIN 8"/>
    <property type="match status" value="1"/>
</dbReference>
<accession>A0A8J4G5N8</accession>
<gene>
    <name evidence="6" type="ORF">Vretifemale_5541</name>
    <name evidence="7" type="ORF">Vretimale_5540</name>
</gene>
<keyword evidence="1" id="KW-0479">Metal-binding</keyword>
<keyword evidence="2" id="KW-0863">Zinc-finger</keyword>
<dbReference type="GO" id="GO:0003677">
    <property type="term" value="F:DNA binding"/>
    <property type="evidence" value="ECO:0007669"/>
    <property type="project" value="InterPro"/>
</dbReference>
<sequence length="1780" mass="184264">MSGMRARRRVEEETHREEPWTLEDYEWDPLTCVARKKRIVASGAGASATDIAYNAPQQGFLEAALGGDIPQQTYPENPKFYSLPVLETVDRADADPATVCEVVGCGASLEGLKKYYVRMRVCERHLHAQAIVVNGVVSRFCQQCAKFQFLGDFSGNKKSCIATLERHNARHRAKVQARRLDDGDSDSGRSRKPRGRAKAGSSRKADQLEVTTTKSISGGSGGGAASPGAGDQTRRTHSDNSGTAMEEFWMPCHATAGQQPSGHSGGVKLTECGANYIDQPVFAPQANVQHIHSPGAPVLSVEGTAPSKPASPPPPASAWDCASSALLDRPPRRQVVTLGNAVVSVGQHAVPAMAGSGPSVAPQHMQQLALPPPVLMSSSAQPPWPQQQPCDVQRALAAVHGQLVMDGGVPGPPTDGGMRQQPWDHSQHAISGDTGIMGPHSQGADAAAANSGNTLGAFNDHYGFENDMCCGKASRATARQALQATTGGGGTAAGGIYFGAAGGAHAYEGFLPETTNSGGSRQSDVEPCSNFGRGATNAASPAFSADEGVSATRVSASGTGFADPAGSSGMQPQAGDVAARISSIMQELCPLIEQFKQEVVRGAVGESAFASTVGPGQSMGDGERPAAAVSGSPAGAMEAGFGSHAADRGAPRDRVGSSTLPPLIDTAMTMMQQASQLAASLQPRSTFTNPPWTVTSGNPHESRQPGFTSAGSQAPEAVQQPQDSGGPFVVHADGLPSNATLQLPTPGWRPLASNPGIVVNEAAARHAASYITTSASYPLPASAMAPFSGLQEPVKPPVPAEPLVAVSYSATSKVTTFSGSHDVSGGYSGFPAPGASGSACFGPTTRPSQLHPHVPPASTAGSGNGLAPAPVPVSAVEDSDDETFKQLLTLLRDDAGDATGTQPLFQGIAVTAQYAVDLHQQTVHAMPYGYKPESPFYWPMPHAATPAMPSQLAPLVAPQMAPLMPPPQVALAHDPHYRQPPMQPQLHASQSHLPMPPYTGWPAPLAPGAHVSVPHYVEEQDDLDPRELTRVSLKAMNVLPHELPPNMRNNLRRWLKEARAEALQATLRPGCLQLVVDVLRQPSTLEMSSLLIPDNDADQAAADVFRVLGQRLRDTYVQVDRKVLQMRVGERPVVLRWEEAAEDGGLDGAKYPALKGCSATAVCAGSQVVLQMNGCHLSQPGVKAYARLRGHDLRTTLLPAEAQPDATRSTTPMSGGSSVQISVVVPPHSVGLMIVDVGVGHLLGDWWPVLVLPPGCKGAAEEVRRLQVDMDALVQRTGLQGSGGEEVSDRSFRRLITDLANVVEVFSDVVAADAAAAGAAAAAAAAISNRSSSGGGGGQVTSGSPPEGRCPSPNGSSSHVSLSDTSLTAASMASWSFGGRTDTMSTNAGSTLGSFMTTSSALQSTPTGVAVGEAHAQALGLQRGVQTAAIGNPAAAAAVGAAGCVPAATPLASGAAAASPVTLLPSTSSIRQALSRAARLLRYAVARGLPNLTSLMLTIANRLVLVQRQLPQVQGQPPQRPEQSIQGGQAVAAAIAPSTCRGELLAAAGVDLQRLLPLAVLSGSSATVDQLMVFAAKMLHAPLKLDLPQCPGGLSVLHLAALLPDGGALACHLLATQPWAAWEWLSLGWTPPETLLEACRSRGQDHFDKQYPQHNASDTPGTVNSGGTVNTKEKATRSKGMDANGDGDDDDNDVMPRPAPPGPPRLTPGLLSVLLGSGATVQKAVLELVAMPSGGAAVTAPQRTGATPVALVGAVEAWARTGIVLLEALCDQLAQQKLVS</sequence>
<feature type="compositionally biased region" description="Polar residues" evidence="4">
    <location>
        <begin position="513"/>
        <end position="522"/>
    </location>
</feature>
<dbReference type="InterPro" id="IPR044817">
    <property type="entry name" value="SBP-like"/>
</dbReference>
<dbReference type="PANTHER" id="PTHR31251">
    <property type="entry name" value="SQUAMOSA PROMOTER-BINDING-LIKE PROTEIN 4"/>
    <property type="match status" value="1"/>
</dbReference>
<organism evidence="7 8">
    <name type="scientific">Volvox reticuliferus</name>
    <dbReference type="NCBI Taxonomy" id="1737510"/>
    <lineage>
        <taxon>Eukaryota</taxon>
        <taxon>Viridiplantae</taxon>
        <taxon>Chlorophyta</taxon>
        <taxon>core chlorophytes</taxon>
        <taxon>Chlorophyceae</taxon>
        <taxon>CS clade</taxon>
        <taxon>Chlamydomonadales</taxon>
        <taxon>Volvocaceae</taxon>
        <taxon>Volvox</taxon>
    </lineage>
</organism>
<feature type="domain" description="SBP-type" evidence="5">
    <location>
        <begin position="97"/>
        <end position="174"/>
    </location>
</feature>
<evidence type="ECO:0000313" key="7">
    <source>
        <dbReference type="EMBL" id="GIM00545.1"/>
    </source>
</evidence>
<dbReference type="GO" id="GO:0005634">
    <property type="term" value="C:nucleus"/>
    <property type="evidence" value="ECO:0007669"/>
    <property type="project" value="InterPro"/>
</dbReference>
<evidence type="ECO:0000259" key="5">
    <source>
        <dbReference type="PROSITE" id="PS51141"/>
    </source>
</evidence>
<feature type="region of interest" description="Disordered" evidence="4">
    <location>
        <begin position="1646"/>
        <end position="1706"/>
    </location>
</feature>
<dbReference type="EMBL" id="BNCQ01000008">
    <property type="protein sequence ID" value="GIM00545.1"/>
    <property type="molecule type" value="Genomic_DNA"/>
</dbReference>
<dbReference type="SUPFAM" id="SSF103612">
    <property type="entry name" value="SBT domain"/>
    <property type="match status" value="1"/>
</dbReference>
<evidence type="ECO:0000256" key="3">
    <source>
        <dbReference type="ARBA" id="ARBA00022833"/>
    </source>
</evidence>